<accession>A0A3B0MBJ3</accession>
<gene>
    <name evidence="1" type="ORF">ROE7235_03000</name>
</gene>
<protein>
    <submittedName>
        <fullName evidence="1">Uncharacterized protein</fullName>
    </submittedName>
</protein>
<proteinExistence type="predicted"/>
<organism evidence="1 2">
    <name type="scientific">Roseinatronobacter ekhonensis</name>
    <dbReference type="NCBI Taxonomy" id="254356"/>
    <lineage>
        <taxon>Bacteria</taxon>
        <taxon>Pseudomonadati</taxon>
        <taxon>Pseudomonadota</taxon>
        <taxon>Alphaproteobacteria</taxon>
        <taxon>Rhodobacterales</taxon>
        <taxon>Paracoccaceae</taxon>
        <taxon>Roseinatronobacter</taxon>
    </lineage>
</organism>
<evidence type="ECO:0000313" key="2">
    <source>
        <dbReference type="Proteomes" id="UP000272908"/>
    </source>
</evidence>
<evidence type="ECO:0000313" key="1">
    <source>
        <dbReference type="EMBL" id="SUZ33231.1"/>
    </source>
</evidence>
<name>A0A3B0MBJ3_9RHOB</name>
<dbReference type="Proteomes" id="UP000272908">
    <property type="component" value="Unassembled WGS sequence"/>
</dbReference>
<reference evidence="2" key="1">
    <citation type="submission" date="2018-08" db="EMBL/GenBank/DDBJ databases">
        <authorList>
            <person name="Rodrigo-Torres L."/>
            <person name="Arahal R. D."/>
            <person name="Lucena T."/>
        </authorList>
    </citation>
    <scope>NUCLEOTIDE SEQUENCE [LARGE SCALE GENOMIC DNA]</scope>
    <source>
        <strain evidence="2">CECT 7235</strain>
    </source>
</reference>
<dbReference type="AlphaFoldDB" id="A0A3B0MBJ3"/>
<dbReference type="EMBL" id="UIHC01000041">
    <property type="protein sequence ID" value="SUZ33231.1"/>
    <property type="molecule type" value="Genomic_DNA"/>
</dbReference>
<sequence length="40" mass="4387">MSVVPVLLPLEASAQIVRVCCMTEVDGRRTDSHCDVGRSR</sequence>
<keyword evidence="2" id="KW-1185">Reference proteome</keyword>